<keyword evidence="2" id="KW-0547">Nucleotide-binding</keyword>
<dbReference type="EMBL" id="BOPH01000013">
    <property type="protein sequence ID" value="GIJ65983.1"/>
    <property type="molecule type" value="Genomic_DNA"/>
</dbReference>
<dbReference type="Proteomes" id="UP000635606">
    <property type="component" value="Unassembled WGS sequence"/>
</dbReference>
<dbReference type="InterPro" id="IPR018181">
    <property type="entry name" value="Heat_shock_70_CS"/>
</dbReference>
<reference evidence="8" key="1">
    <citation type="submission" date="2021-01" db="EMBL/GenBank/DDBJ databases">
        <title>Whole genome shotgun sequence of Virgisporangium ochraceum NBRC 16418.</title>
        <authorList>
            <person name="Komaki H."/>
            <person name="Tamura T."/>
        </authorList>
    </citation>
    <scope>NUCLEOTIDE SEQUENCE</scope>
    <source>
        <strain evidence="8">NBRC 16418</strain>
    </source>
</reference>
<evidence type="ECO:0000313" key="9">
    <source>
        <dbReference type="Proteomes" id="UP000635606"/>
    </source>
</evidence>
<evidence type="ECO:0008006" key="10">
    <source>
        <dbReference type="Google" id="ProtNLM"/>
    </source>
</evidence>
<keyword evidence="4" id="KW-0346">Stress response</keyword>
<organism evidence="8 9">
    <name type="scientific">Virgisporangium ochraceum</name>
    <dbReference type="NCBI Taxonomy" id="65505"/>
    <lineage>
        <taxon>Bacteria</taxon>
        <taxon>Bacillati</taxon>
        <taxon>Actinomycetota</taxon>
        <taxon>Actinomycetes</taxon>
        <taxon>Micromonosporales</taxon>
        <taxon>Micromonosporaceae</taxon>
        <taxon>Virgisporangium</taxon>
    </lineage>
</organism>
<dbReference type="PROSITE" id="PS01036">
    <property type="entry name" value="HSP70_3"/>
    <property type="match status" value="1"/>
</dbReference>
<evidence type="ECO:0000256" key="4">
    <source>
        <dbReference type="ARBA" id="ARBA00023016"/>
    </source>
</evidence>
<name>A0A8J4E964_9ACTN</name>
<dbReference type="InterPro" id="IPR013126">
    <property type="entry name" value="Hsp_70_fam"/>
</dbReference>
<sequence>MADVKTVRLGVDFGTSNTVAVLELPNREPRPLLFDGSPLLPSAVAADAGGHLVVGRDALHTATIDPGSFEPHPKRCIDDESVLLGDRAVPVVDLIAAVLQRVVGEAERAAGGPPTEIVLTCPAGWATGRRDLLRRALPGAQLLEEPVAAANHLAADLPVGHTAVVYDFGAGTFDASVIRRTATGFAVLATEGLTDCGGLDIDAAIVSSFGAALSEQPGWSRLVEPRSTADRRASRQLWDNVRQAKEMLSRSTSTLVHVPLVDVEVPVGREQLDAAAAPVLDRTIGAVKAALRTAGVDKPGAILLCGGSSRMPAVITVLHRAFGIEPTVVDQPEFAVAEGSIRQPPAPAPVTEDPSWPTVDLTKRPQASPRRIVADRRAWVGAAAAAVVLVAAAVTAAVALPGRGDDRERGAALAAASASASASPSPSVSYAPGVDPCLVGRWREVTNTRTNTIDGNKVQFTRVSGTKIAQYNADGTNSVVFDNVVGTVTVNGAKWEEIVNGWSNGTFKSASGTIIYTSWAPGGTWELRRNGSRNNSGPLTMSIEPESYVCTGTTLTVGSSFYTETLTRI</sequence>
<evidence type="ECO:0000256" key="6">
    <source>
        <dbReference type="SAM" id="MobiDB-lite"/>
    </source>
</evidence>
<comment type="similarity">
    <text evidence="1">Belongs to the heat shock protein 70 family.</text>
</comment>
<evidence type="ECO:0000313" key="8">
    <source>
        <dbReference type="EMBL" id="GIJ65983.1"/>
    </source>
</evidence>
<evidence type="ECO:0000256" key="7">
    <source>
        <dbReference type="SAM" id="Phobius"/>
    </source>
</evidence>
<dbReference type="AlphaFoldDB" id="A0A8J4E964"/>
<gene>
    <name evidence="8" type="ORF">Voc01_009000</name>
</gene>
<dbReference type="InterPro" id="IPR043129">
    <property type="entry name" value="ATPase_NBD"/>
</dbReference>
<feature type="region of interest" description="Disordered" evidence="6">
    <location>
        <begin position="341"/>
        <end position="363"/>
    </location>
</feature>
<evidence type="ECO:0000256" key="3">
    <source>
        <dbReference type="ARBA" id="ARBA00022840"/>
    </source>
</evidence>
<dbReference type="GO" id="GO:0005524">
    <property type="term" value="F:ATP binding"/>
    <property type="evidence" value="ECO:0007669"/>
    <property type="project" value="UniProtKB-KW"/>
</dbReference>
<dbReference type="PANTHER" id="PTHR42749:SF1">
    <property type="entry name" value="CELL SHAPE-DETERMINING PROTEIN MREB"/>
    <property type="match status" value="1"/>
</dbReference>
<keyword evidence="7" id="KW-1133">Transmembrane helix</keyword>
<comment type="caution">
    <text evidence="8">The sequence shown here is derived from an EMBL/GenBank/DDBJ whole genome shotgun (WGS) entry which is preliminary data.</text>
</comment>
<keyword evidence="7" id="KW-0812">Transmembrane</keyword>
<evidence type="ECO:0000256" key="1">
    <source>
        <dbReference type="ARBA" id="ARBA00007381"/>
    </source>
</evidence>
<proteinExistence type="inferred from homology"/>
<dbReference type="Gene3D" id="3.90.640.10">
    <property type="entry name" value="Actin, Chain A, domain 4"/>
    <property type="match status" value="1"/>
</dbReference>
<accession>A0A8J4E964</accession>
<dbReference type="Gene3D" id="3.30.420.40">
    <property type="match status" value="2"/>
</dbReference>
<keyword evidence="9" id="KW-1185">Reference proteome</keyword>
<feature type="transmembrane region" description="Helical" evidence="7">
    <location>
        <begin position="378"/>
        <end position="400"/>
    </location>
</feature>
<dbReference type="Pfam" id="PF00012">
    <property type="entry name" value="HSP70"/>
    <property type="match status" value="1"/>
</dbReference>
<evidence type="ECO:0000256" key="2">
    <source>
        <dbReference type="ARBA" id="ARBA00022741"/>
    </source>
</evidence>
<dbReference type="PANTHER" id="PTHR42749">
    <property type="entry name" value="CELL SHAPE-DETERMINING PROTEIN MREB"/>
    <property type="match status" value="1"/>
</dbReference>
<evidence type="ECO:0000256" key="5">
    <source>
        <dbReference type="ARBA" id="ARBA00023186"/>
    </source>
</evidence>
<protein>
    <recommendedName>
        <fullName evidence="10">Heat shock protein 70</fullName>
    </recommendedName>
</protein>
<keyword evidence="7" id="KW-0472">Membrane</keyword>
<keyword evidence="5" id="KW-0143">Chaperone</keyword>
<dbReference type="PRINTS" id="PR00301">
    <property type="entry name" value="HEATSHOCK70"/>
</dbReference>
<dbReference type="GO" id="GO:0140662">
    <property type="term" value="F:ATP-dependent protein folding chaperone"/>
    <property type="evidence" value="ECO:0007669"/>
    <property type="project" value="InterPro"/>
</dbReference>
<dbReference type="SUPFAM" id="SSF53067">
    <property type="entry name" value="Actin-like ATPase domain"/>
    <property type="match status" value="2"/>
</dbReference>
<keyword evidence="3" id="KW-0067">ATP-binding</keyword>